<keyword evidence="3" id="KW-1185">Reference proteome</keyword>
<gene>
    <name evidence="2" type="ORF">UA74_02775</name>
</gene>
<dbReference type="EMBL" id="CP016076">
    <property type="protein sequence ID" value="APU12642.1"/>
    <property type="molecule type" value="Genomic_DNA"/>
</dbReference>
<accession>A0AAC9L7P9</accession>
<proteinExistence type="predicted"/>
<dbReference type="Proteomes" id="UP000185511">
    <property type="component" value="Chromosome"/>
</dbReference>
<organism evidence="2 3">
    <name type="scientific">Actinoalloteichus fjordicus</name>
    <dbReference type="NCBI Taxonomy" id="1612552"/>
    <lineage>
        <taxon>Bacteria</taxon>
        <taxon>Bacillati</taxon>
        <taxon>Actinomycetota</taxon>
        <taxon>Actinomycetes</taxon>
        <taxon>Pseudonocardiales</taxon>
        <taxon>Pseudonocardiaceae</taxon>
        <taxon>Actinoalloteichus</taxon>
    </lineage>
</organism>
<keyword evidence="1" id="KW-0732">Signal</keyword>
<sequence>MFRVSSRIAAGAALACAILAGTATPALAGTAAASPPGYAGFGRDVTVNLDEFQDGDEYGNNANVTKIPVSIISSYDSSHTIGFYGTGPEFSGAFGG</sequence>
<evidence type="ECO:0000313" key="2">
    <source>
        <dbReference type="EMBL" id="APU12642.1"/>
    </source>
</evidence>
<feature type="signal peptide" evidence="1">
    <location>
        <begin position="1"/>
        <end position="28"/>
    </location>
</feature>
<evidence type="ECO:0000313" key="3">
    <source>
        <dbReference type="Proteomes" id="UP000185511"/>
    </source>
</evidence>
<feature type="chain" id="PRO_5041900565" evidence="1">
    <location>
        <begin position="29"/>
        <end position="96"/>
    </location>
</feature>
<reference evidence="3" key="1">
    <citation type="submission" date="2016-06" db="EMBL/GenBank/DDBJ databases">
        <title>Complete genome sequence of Actinoalloteichus fjordicus DSM 46855 (=ADI127-17), type strain of the new species Actinoalloteichus fjordicus.</title>
        <authorList>
            <person name="Ruckert C."/>
            <person name="Nouioui I."/>
            <person name="Willmese J."/>
            <person name="van Wezel G."/>
            <person name="Klenk H.-P."/>
            <person name="Kalinowski J."/>
            <person name="Zotchev S.B."/>
        </authorList>
    </citation>
    <scope>NUCLEOTIDE SEQUENCE [LARGE SCALE GENOMIC DNA]</scope>
    <source>
        <strain evidence="3">ADI127-7</strain>
    </source>
</reference>
<evidence type="ECO:0000256" key="1">
    <source>
        <dbReference type="SAM" id="SignalP"/>
    </source>
</evidence>
<name>A0AAC9L7P9_9PSEU</name>
<dbReference type="RefSeq" id="WP_157433961.1">
    <property type="nucleotide sequence ID" value="NZ_CP016076.1"/>
</dbReference>
<dbReference type="AlphaFoldDB" id="A0AAC9L7P9"/>
<dbReference type="KEGG" id="acad:UA74_02775"/>
<protein>
    <submittedName>
        <fullName evidence="2">Uncharacterized protein</fullName>
    </submittedName>
</protein>